<dbReference type="InterPro" id="IPR029058">
    <property type="entry name" value="AB_hydrolase_fold"/>
</dbReference>
<dbReference type="PANTHER" id="PTHR43798:SF33">
    <property type="entry name" value="HYDROLASE, PUTATIVE (AFU_ORTHOLOGUE AFUA_2G14860)-RELATED"/>
    <property type="match status" value="1"/>
</dbReference>
<sequence length="271" mass="30594">MTSTHLTTIWIGGNPITYVDQGPRDAPAVVLLSGWCQDHRLFDRLVPFLSDDLRVVCVDWRGHGVDRSPVPDFGYREQAADTIAVLDDLGIDRFLPLSHSHGGWALMEIAERVGAGRVPRILLVDWLMTPPAPGFAAGLAAIQDPSRWVEGRQDLYDVWTNGHDHERVRRHLDEEMSGFGFEMWARSCRVIADAYAEFGSPLQRMAGLTEPRPIKHLFSQPTDPAYERAQIDFRARHPWFDHHMLGGPTHFPTLDVPDKVAAEIRGHLVRD</sequence>
<dbReference type="InterPro" id="IPR050266">
    <property type="entry name" value="AB_hydrolase_sf"/>
</dbReference>
<keyword evidence="2" id="KW-0378">Hydrolase</keyword>
<evidence type="ECO:0000313" key="2">
    <source>
        <dbReference type="EMBL" id="QXJ22833.1"/>
    </source>
</evidence>
<dbReference type="PANTHER" id="PTHR43798">
    <property type="entry name" value="MONOACYLGLYCEROL LIPASE"/>
    <property type="match status" value="1"/>
</dbReference>
<reference evidence="2" key="1">
    <citation type="submission" date="2020-07" db="EMBL/GenBank/DDBJ databases">
        <authorList>
            <person name="Tarantini F.S."/>
            <person name="Hong K.W."/>
            <person name="Chan K.G."/>
        </authorList>
    </citation>
    <scope>NUCLEOTIDE SEQUENCE</scope>
    <source>
        <strain evidence="2">32-07</strain>
    </source>
</reference>
<dbReference type="InterPro" id="IPR000073">
    <property type="entry name" value="AB_hydrolase_1"/>
</dbReference>
<dbReference type="RefSeq" id="WP_231336170.1">
    <property type="nucleotide sequence ID" value="NZ_CP059572.1"/>
</dbReference>
<accession>A0ABX8QW33</accession>
<dbReference type="SUPFAM" id="SSF53474">
    <property type="entry name" value="alpha/beta-Hydrolases"/>
    <property type="match status" value="1"/>
</dbReference>
<protein>
    <submittedName>
        <fullName evidence="2">Alpha/beta hydrolase</fullName>
    </submittedName>
</protein>
<dbReference type="GO" id="GO:0016787">
    <property type="term" value="F:hydrolase activity"/>
    <property type="evidence" value="ECO:0007669"/>
    <property type="project" value="UniProtKB-KW"/>
</dbReference>
<dbReference type="Pfam" id="PF12697">
    <property type="entry name" value="Abhydrolase_6"/>
    <property type="match status" value="1"/>
</dbReference>
<feature type="domain" description="AB hydrolase-1" evidence="1">
    <location>
        <begin position="29"/>
        <end position="262"/>
    </location>
</feature>
<organism evidence="2 3">
    <name type="scientific">Actinomadura graeca</name>
    <dbReference type="NCBI Taxonomy" id="2750812"/>
    <lineage>
        <taxon>Bacteria</taxon>
        <taxon>Bacillati</taxon>
        <taxon>Actinomycetota</taxon>
        <taxon>Actinomycetes</taxon>
        <taxon>Streptosporangiales</taxon>
        <taxon>Thermomonosporaceae</taxon>
        <taxon>Actinomadura</taxon>
    </lineage>
</organism>
<name>A0ABX8QW33_9ACTN</name>
<dbReference type="Gene3D" id="3.40.50.1820">
    <property type="entry name" value="alpha/beta hydrolase"/>
    <property type="match status" value="1"/>
</dbReference>
<evidence type="ECO:0000313" key="3">
    <source>
        <dbReference type="Proteomes" id="UP001049518"/>
    </source>
</evidence>
<evidence type="ECO:0000259" key="1">
    <source>
        <dbReference type="Pfam" id="PF12697"/>
    </source>
</evidence>
<keyword evidence="3" id="KW-1185">Reference proteome</keyword>
<dbReference type="Gene3D" id="1.10.210.20">
    <property type="match status" value="1"/>
</dbReference>
<proteinExistence type="predicted"/>
<dbReference type="Proteomes" id="UP001049518">
    <property type="component" value="Chromosome"/>
</dbReference>
<dbReference type="EMBL" id="CP059572">
    <property type="protein sequence ID" value="QXJ22833.1"/>
    <property type="molecule type" value="Genomic_DNA"/>
</dbReference>
<gene>
    <name evidence="2" type="ORF">AGRA3207_003896</name>
</gene>